<dbReference type="Pfam" id="PF00730">
    <property type="entry name" value="HhH-GPD"/>
    <property type="match status" value="1"/>
</dbReference>
<dbReference type="PIRSF" id="PIRSF001435">
    <property type="entry name" value="Nth"/>
    <property type="match status" value="1"/>
</dbReference>
<accession>A0ABY7M6H7</accession>
<feature type="domain" description="HhH-GPD" evidence="5">
    <location>
        <begin position="38"/>
        <end position="200"/>
    </location>
</feature>
<sequence>MSADVPGVLAALEAMHGGRPWHWRPGAAPFEVCVGAILVQNTAWANAERALDRLRQAGALDPAAMAALEPAELEALIRPAGQFRQKAKKLRAFLDLCRAAGGLNSLLALPAADLRARLLQTWGIGPETADCILCYAAAREVMVVDAYTARLFRRLGLGPEADSYDAWQRWLAAEAAADPRWRGAERLGRAHALIVLHAKHCCRKRAPRCGECLLRGRCAFAAETSGPR</sequence>
<evidence type="ECO:0000313" key="7">
    <source>
        <dbReference type="Proteomes" id="UP001212803"/>
    </source>
</evidence>
<evidence type="ECO:0000259" key="5">
    <source>
        <dbReference type="SMART" id="SM00478"/>
    </source>
</evidence>
<gene>
    <name evidence="6" type="ORF">O0235_12910</name>
</gene>
<dbReference type="InterPro" id="IPR023170">
    <property type="entry name" value="HhH_base_excis_C"/>
</dbReference>
<dbReference type="RefSeq" id="WP_270056190.1">
    <property type="nucleotide sequence ID" value="NZ_CP115149.1"/>
</dbReference>
<dbReference type="SUPFAM" id="SSF48150">
    <property type="entry name" value="DNA-glycosylase"/>
    <property type="match status" value="1"/>
</dbReference>
<organism evidence="6 7">
    <name type="scientific">Tepidiforma flava</name>
    <dbReference type="NCBI Taxonomy" id="3004094"/>
    <lineage>
        <taxon>Bacteria</taxon>
        <taxon>Bacillati</taxon>
        <taxon>Chloroflexota</taxon>
        <taxon>Tepidiformia</taxon>
        <taxon>Tepidiformales</taxon>
        <taxon>Tepidiformaceae</taxon>
        <taxon>Tepidiforma</taxon>
    </lineage>
</organism>
<name>A0ABY7M6H7_9CHLR</name>
<dbReference type="PANTHER" id="PTHR10359:SF19">
    <property type="entry name" value="DNA REPAIR GLYCOSYLASE MJ1434-RELATED"/>
    <property type="match status" value="1"/>
</dbReference>
<keyword evidence="1" id="KW-0004">4Fe-4S</keyword>
<evidence type="ECO:0000256" key="4">
    <source>
        <dbReference type="ARBA" id="ARBA00023014"/>
    </source>
</evidence>
<dbReference type="InterPro" id="IPR003265">
    <property type="entry name" value="HhH-GPD_domain"/>
</dbReference>
<proteinExistence type="predicted"/>
<dbReference type="Gene3D" id="1.10.1670.10">
    <property type="entry name" value="Helix-hairpin-Helix base-excision DNA repair enzymes (C-terminal)"/>
    <property type="match status" value="1"/>
</dbReference>
<keyword evidence="3" id="KW-0408">Iron</keyword>
<evidence type="ECO:0000256" key="2">
    <source>
        <dbReference type="ARBA" id="ARBA00022723"/>
    </source>
</evidence>
<keyword evidence="2" id="KW-0479">Metal-binding</keyword>
<dbReference type="Gene3D" id="1.10.340.30">
    <property type="entry name" value="Hypothetical protein, domain 2"/>
    <property type="match status" value="1"/>
</dbReference>
<evidence type="ECO:0000313" key="6">
    <source>
        <dbReference type="EMBL" id="WBL35665.1"/>
    </source>
</evidence>
<keyword evidence="4" id="KW-0411">Iron-sulfur</keyword>
<dbReference type="InterPro" id="IPR011257">
    <property type="entry name" value="DNA_glycosylase"/>
</dbReference>
<evidence type="ECO:0000256" key="1">
    <source>
        <dbReference type="ARBA" id="ARBA00022485"/>
    </source>
</evidence>
<dbReference type="SMART" id="SM00478">
    <property type="entry name" value="ENDO3c"/>
    <property type="match status" value="1"/>
</dbReference>
<evidence type="ECO:0000256" key="3">
    <source>
        <dbReference type="ARBA" id="ARBA00023004"/>
    </source>
</evidence>
<protein>
    <recommendedName>
        <fullName evidence="5">HhH-GPD domain-containing protein</fullName>
    </recommendedName>
</protein>
<dbReference type="EMBL" id="CP115149">
    <property type="protein sequence ID" value="WBL35665.1"/>
    <property type="molecule type" value="Genomic_DNA"/>
</dbReference>
<dbReference type="PANTHER" id="PTHR10359">
    <property type="entry name" value="A/G-SPECIFIC ADENINE GLYCOSYLASE/ENDONUCLEASE III"/>
    <property type="match status" value="1"/>
</dbReference>
<keyword evidence="7" id="KW-1185">Reference proteome</keyword>
<dbReference type="Proteomes" id="UP001212803">
    <property type="component" value="Chromosome"/>
</dbReference>
<reference evidence="6 7" key="1">
    <citation type="journal article" date="2023" name="ISME J.">
        <title>Thermophilic Dehalococcoidia with unusual traits shed light on an unexpected past.</title>
        <authorList>
            <person name="Palmer M."/>
            <person name="Covington J.K."/>
            <person name="Zhou E.M."/>
            <person name="Thomas S.C."/>
            <person name="Habib N."/>
            <person name="Seymour C.O."/>
            <person name="Lai D."/>
            <person name="Johnston J."/>
            <person name="Hashimi A."/>
            <person name="Jiao J.Y."/>
            <person name="Muok A.R."/>
            <person name="Liu L."/>
            <person name="Xian W.D."/>
            <person name="Zhi X.Y."/>
            <person name="Li M.M."/>
            <person name="Silva L.P."/>
            <person name="Bowen B.P."/>
            <person name="Louie K."/>
            <person name="Briegel A."/>
            <person name="Pett-Ridge J."/>
            <person name="Weber P.K."/>
            <person name="Tocheva E.I."/>
            <person name="Woyke T."/>
            <person name="Northen T.R."/>
            <person name="Mayali X."/>
            <person name="Li W.J."/>
            <person name="Hedlund B.P."/>
        </authorList>
    </citation>
    <scope>NUCLEOTIDE SEQUENCE [LARGE SCALE GENOMIC DNA]</scope>
    <source>
        <strain evidence="6 7">YIM 72310</strain>
    </source>
</reference>
<dbReference type="CDD" id="cd00056">
    <property type="entry name" value="ENDO3c"/>
    <property type="match status" value="1"/>
</dbReference>